<reference evidence="1 2" key="1">
    <citation type="submission" date="2024-09" db="EMBL/GenBank/DDBJ databases">
        <authorList>
            <person name="Sun Q."/>
            <person name="Mori K."/>
        </authorList>
    </citation>
    <scope>NUCLEOTIDE SEQUENCE [LARGE SCALE GENOMIC DNA]</scope>
    <source>
        <strain evidence="1 2">CCM 7228</strain>
    </source>
</reference>
<proteinExistence type="predicted"/>
<evidence type="ECO:0008006" key="3">
    <source>
        <dbReference type="Google" id="ProtNLM"/>
    </source>
</evidence>
<gene>
    <name evidence="1" type="ORF">ACFFIX_06480</name>
</gene>
<comment type="caution">
    <text evidence="1">The sequence shown here is derived from an EMBL/GenBank/DDBJ whole genome shotgun (WGS) entry which is preliminary data.</text>
</comment>
<protein>
    <recommendedName>
        <fullName evidence="3">Regulatory protein FmdB Zinc ribbon domain-containing protein</fullName>
    </recommendedName>
</protein>
<dbReference type="Proteomes" id="UP001589854">
    <property type="component" value="Unassembled WGS sequence"/>
</dbReference>
<keyword evidence="2" id="KW-1185">Reference proteome</keyword>
<dbReference type="EMBL" id="JBHLVO010000003">
    <property type="protein sequence ID" value="MFC0271096.1"/>
    <property type="molecule type" value="Genomic_DNA"/>
</dbReference>
<sequence>MESHLFHVYECESCILTFAVEQAFEDHAEVVCPICKSDESLKDVASGAMKLEQNKKPTRRGEL</sequence>
<name>A0ABV6GBP3_9BACI</name>
<evidence type="ECO:0000313" key="1">
    <source>
        <dbReference type="EMBL" id="MFC0271096.1"/>
    </source>
</evidence>
<organism evidence="1 2">
    <name type="scientific">Metabacillus herbersteinensis</name>
    <dbReference type="NCBI Taxonomy" id="283816"/>
    <lineage>
        <taxon>Bacteria</taxon>
        <taxon>Bacillati</taxon>
        <taxon>Bacillota</taxon>
        <taxon>Bacilli</taxon>
        <taxon>Bacillales</taxon>
        <taxon>Bacillaceae</taxon>
        <taxon>Metabacillus</taxon>
    </lineage>
</organism>
<evidence type="ECO:0000313" key="2">
    <source>
        <dbReference type="Proteomes" id="UP001589854"/>
    </source>
</evidence>
<accession>A0ABV6GBP3</accession>
<dbReference type="RefSeq" id="WP_378931768.1">
    <property type="nucleotide sequence ID" value="NZ_JBHLVO010000003.1"/>
</dbReference>